<dbReference type="Pfam" id="PF04357">
    <property type="entry name" value="TamB"/>
    <property type="match status" value="1"/>
</dbReference>
<dbReference type="RefSeq" id="WP_044352054.1">
    <property type="nucleotide sequence ID" value="NZ_AZAC01000056.1"/>
</dbReference>
<dbReference type="InParanoid" id="A0A0D2HLX5"/>
<sequence>MAKVFLKCAGCAAWILAGLGLLWAVLCILVLVASHSEVVRDWALTKARTGLAEAGFELRVDSVEGVLAGELKVHGFSLKGPAGKEMLSAKDLSLELSLIRLLGGRIYVKEVSLTEPVVHWPFPETKQDDTSDGGFALGLSIRRFELIRGAFLTSGGLGPLLEARSVNAVGSFRLDARGPLLKAEDLELQARMDQGLGWIGGKIKGTWQDEKVVLNQFELQKGENRIKGAGSLGWEKEFAWQAKARAWIKQVKDLPFTWPGPVLPDSPLQLDFNLDGDTEKCRTVAKITRPGQEMGLKGELWFEGFKGSLKAELKDLDLKSWGFSPRQVSLTGKTDLSFSGLPLEPGSSSSLSAELSRFSVPGYLETTVLLEASLSQAKLELTRLMLKGEWGKLVARGRAGLAVAGKEDPLSEVRLRIDFTELTAPENLASHLPDWLSQARLNGSAQVEGAWKNLAWDLKLGPSHFRPGVEVGELIASGAVAKGAWQVNRVSVQGDWGQVKASGRLNQNGAEMDFDLAIPSTRTLEPFFKAYRIEPPEVQAQNMKLKGRISGPWSGPDLSCAGEVDNLEAFNRFVTRGVLRLDAQKLGPRPTGNLQITLLDTIEGDLFWNSIELKADFTPDGGSANLRGVCEVGEISFDISSATPLKIERPYRLSRMTIKPHTLDAWHQSGEAEIRWQPSGLVFKNFSLSQGEQSLTLSGTLLPDKSLDAKLSIKNFRPTPWIPQRHLPESARLWTEVGLAGTLAKPVINLNGRLDRLKWDDLDPATLEFKGGYDQKGFRLKGRVLLGDKKAFAWRATWDAGLGLDPLDLDPGDGALDIRATAQNLPLVLLDPLVDEYVALGGYVNLDFRASGPWHSPLAEGSLKFEKARVMIRATGQNFEDITGSIEFYNRRLKIKKLKVKSKGELTLNGTWDLPSGKKTEGFDLDLKARDFKASLGAVGEVFLNLDLALSGDMNSPKVSGEVMPLNANIRLGMAPPPDLKEVVLLKPQQKPPPIQTKDPSLVWNPKGFLGGLSLSVRVKPPDIPEITLGNLGWVRLKGGMRLEKKPGKPLRYFDKISATRGAFIIQGKRFVVNRAELNFAGKNEPDPNLEGQAKITVGQTLIYITILGTMLDPQYQLSSQPPMSETDILSTIIFGRPANSLNSGESRELTAQALALLGSQGAKEIKDLVGDQFAPDVVTVHDGAQSGSSLEAGKYLSSDLYLRYRHNLGQQGGDNVGIEYRLNHWLSLESQVGTTRDSGVDVILNWDF</sequence>
<organism evidence="7 8">
    <name type="scientific">Dethiosulfatarculus sandiegensis</name>
    <dbReference type="NCBI Taxonomy" id="1429043"/>
    <lineage>
        <taxon>Bacteria</taxon>
        <taxon>Pseudomonadati</taxon>
        <taxon>Thermodesulfobacteriota</taxon>
        <taxon>Desulfarculia</taxon>
        <taxon>Desulfarculales</taxon>
        <taxon>Desulfarculaceae</taxon>
        <taxon>Dethiosulfatarculus</taxon>
    </lineage>
</organism>
<dbReference type="GO" id="GO:0005886">
    <property type="term" value="C:plasma membrane"/>
    <property type="evidence" value="ECO:0007669"/>
    <property type="project" value="InterPro"/>
</dbReference>
<dbReference type="GO" id="GO:0009306">
    <property type="term" value="P:protein secretion"/>
    <property type="evidence" value="ECO:0007669"/>
    <property type="project" value="InterPro"/>
</dbReference>
<dbReference type="OrthoDB" id="7784409at2"/>
<protein>
    <recommendedName>
        <fullName evidence="6">Translocation and assembly module TamB C-terminal domain-containing protein</fullName>
    </recommendedName>
</protein>
<evidence type="ECO:0000256" key="2">
    <source>
        <dbReference type="ARBA" id="ARBA00022692"/>
    </source>
</evidence>
<keyword evidence="4 5" id="KW-0472">Membrane</keyword>
<dbReference type="GO" id="GO:0097347">
    <property type="term" value="C:TAM protein secretion complex"/>
    <property type="evidence" value="ECO:0007669"/>
    <property type="project" value="TreeGrafter"/>
</dbReference>
<feature type="domain" description="Translocation and assembly module TamB C-terminal" evidence="6">
    <location>
        <begin position="901"/>
        <end position="1249"/>
    </location>
</feature>
<evidence type="ECO:0000256" key="3">
    <source>
        <dbReference type="ARBA" id="ARBA00022989"/>
    </source>
</evidence>
<proteinExistence type="predicted"/>
<reference evidence="7 8" key="1">
    <citation type="submission" date="2013-11" db="EMBL/GenBank/DDBJ databases">
        <title>Metagenomic analysis of a methanogenic consortium involved in long chain n-alkane degradation.</title>
        <authorList>
            <person name="Davidova I.A."/>
            <person name="Callaghan A.V."/>
            <person name="Wawrik B."/>
            <person name="Pruitt S."/>
            <person name="Marks C."/>
            <person name="Duncan K.E."/>
            <person name="Suflita J.M."/>
        </authorList>
    </citation>
    <scope>NUCLEOTIDE SEQUENCE [LARGE SCALE GENOMIC DNA]</scope>
    <source>
        <strain evidence="7 8">SPR</strain>
    </source>
</reference>
<evidence type="ECO:0000259" key="6">
    <source>
        <dbReference type="Pfam" id="PF04357"/>
    </source>
</evidence>
<evidence type="ECO:0000256" key="5">
    <source>
        <dbReference type="SAM" id="Phobius"/>
    </source>
</evidence>
<evidence type="ECO:0000256" key="4">
    <source>
        <dbReference type="ARBA" id="ARBA00023136"/>
    </source>
</evidence>
<keyword evidence="2 5" id="KW-0812">Transmembrane</keyword>
<dbReference type="InterPro" id="IPR007452">
    <property type="entry name" value="TamB_C"/>
</dbReference>
<keyword evidence="8" id="KW-1185">Reference proteome</keyword>
<dbReference type="STRING" id="1429043.X474_24650"/>
<dbReference type="PANTHER" id="PTHR36985">
    <property type="entry name" value="TRANSLOCATION AND ASSEMBLY MODULE SUBUNIT TAMB"/>
    <property type="match status" value="1"/>
</dbReference>
<keyword evidence="3 5" id="KW-1133">Transmembrane helix</keyword>
<accession>A0A0D2HLX5</accession>
<dbReference type="Proteomes" id="UP000032233">
    <property type="component" value="Unassembled WGS sequence"/>
</dbReference>
<evidence type="ECO:0000256" key="1">
    <source>
        <dbReference type="ARBA" id="ARBA00004167"/>
    </source>
</evidence>
<dbReference type="AlphaFoldDB" id="A0A0D2HLX5"/>
<name>A0A0D2HLX5_9BACT</name>
<evidence type="ECO:0000313" key="7">
    <source>
        <dbReference type="EMBL" id="KIX11578.1"/>
    </source>
</evidence>
<comment type="subcellular location">
    <subcellularLocation>
        <location evidence="1">Membrane</location>
        <topology evidence="1">Single-pass membrane protein</topology>
    </subcellularLocation>
</comment>
<dbReference type="EMBL" id="AZAC01000056">
    <property type="protein sequence ID" value="KIX11578.1"/>
    <property type="molecule type" value="Genomic_DNA"/>
</dbReference>
<gene>
    <name evidence="7" type="ORF">X474_24650</name>
</gene>
<comment type="caution">
    <text evidence="7">The sequence shown here is derived from an EMBL/GenBank/DDBJ whole genome shotgun (WGS) entry which is preliminary data.</text>
</comment>
<feature type="transmembrane region" description="Helical" evidence="5">
    <location>
        <begin position="12"/>
        <end position="33"/>
    </location>
</feature>
<evidence type="ECO:0000313" key="8">
    <source>
        <dbReference type="Proteomes" id="UP000032233"/>
    </source>
</evidence>
<dbReference type="PANTHER" id="PTHR36985:SF1">
    <property type="entry name" value="TRANSLOCATION AND ASSEMBLY MODULE SUBUNIT TAMB"/>
    <property type="match status" value="1"/>
</dbReference>